<name>A0A6A5JW70_9PLEO</name>
<proteinExistence type="predicted"/>
<dbReference type="AlphaFoldDB" id="A0A6A5JW70"/>
<dbReference type="Proteomes" id="UP000800040">
    <property type="component" value="Unassembled WGS sequence"/>
</dbReference>
<dbReference type="OrthoDB" id="3683409at2759"/>
<sequence>MTTPKSFLDLPPEIRIEVYLYLAPTVTHRRNYTGLRQTCRLIRQEYGYEAKEEMYVEFHHFRCTLLAKTNIILATPFQTMLNTSTIRLHVPHNQYINLTPPKPLPTITIPFHWPFIITVTITVDARHPNITPGLDSLSNSISNILRTNTPLHITSHYALPPDTQIAIRTIRLRTVNQARGTHPFPPADYLPPWCSRVRSLAGYAELWEPGHLQGTQQRVSSMYWRRRTPADQLMDGAMWKSKGVLYNKLIAETIQ</sequence>
<evidence type="ECO:0000313" key="1">
    <source>
        <dbReference type="EMBL" id="KAF1828778.1"/>
    </source>
</evidence>
<evidence type="ECO:0008006" key="3">
    <source>
        <dbReference type="Google" id="ProtNLM"/>
    </source>
</evidence>
<protein>
    <recommendedName>
        <fullName evidence="3">F-box domain-containing protein</fullName>
    </recommendedName>
</protein>
<evidence type="ECO:0000313" key="2">
    <source>
        <dbReference type="Proteomes" id="UP000800040"/>
    </source>
</evidence>
<keyword evidence="2" id="KW-1185">Reference proteome</keyword>
<reference evidence="1" key="1">
    <citation type="submission" date="2020-01" db="EMBL/GenBank/DDBJ databases">
        <authorList>
            <consortium name="DOE Joint Genome Institute"/>
            <person name="Haridas S."/>
            <person name="Albert R."/>
            <person name="Binder M."/>
            <person name="Bloem J."/>
            <person name="Labutti K."/>
            <person name="Salamov A."/>
            <person name="Andreopoulos B."/>
            <person name="Baker S.E."/>
            <person name="Barry K."/>
            <person name="Bills G."/>
            <person name="Bluhm B.H."/>
            <person name="Cannon C."/>
            <person name="Castanera R."/>
            <person name="Culley D.E."/>
            <person name="Daum C."/>
            <person name="Ezra D."/>
            <person name="Gonzalez J.B."/>
            <person name="Henrissat B."/>
            <person name="Kuo A."/>
            <person name="Liang C."/>
            <person name="Lipzen A."/>
            <person name="Lutzoni F."/>
            <person name="Magnuson J."/>
            <person name="Mondo S."/>
            <person name="Nolan M."/>
            <person name="Ohm R."/>
            <person name="Pangilinan J."/>
            <person name="Park H.-J."/>
            <person name="Ramirez L."/>
            <person name="Alfaro M."/>
            <person name="Sun H."/>
            <person name="Tritt A."/>
            <person name="Yoshinaga Y."/>
            <person name="Zwiers L.-H."/>
            <person name="Turgeon B.G."/>
            <person name="Goodwin S.B."/>
            <person name="Spatafora J.W."/>
            <person name="Crous P.W."/>
            <person name="Grigoriev I.V."/>
        </authorList>
    </citation>
    <scope>NUCLEOTIDE SEQUENCE</scope>
    <source>
        <strain evidence="1">P77</strain>
    </source>
</reference>
<organism evidence="1 2">
    <name type="scientific">Decorospora gaudefroyi</name>
    <dbReference type="NCBI Taxonomy" id="184978"/>
    <lineage>
        <taxon>Eukaryota</taxon>
        <taxon>Fungi</taxon>
        <taxon>Dikarya</taxon>
        <taxon>Ascomycota</taxon>
        <taxon>Pezizomycotina</taxon>
        <taxon>Dothideomycetes</taxon>
        <taxon>Pleosporomycetidae</taxon>
        <taxon>Pleosporales</taxon>
        <taxon>Pleosporineae</taxon>
        <taxon>Pleosporaceae</taxon>
        <taxon>Decorospora</taxon>
    </lineage>
</organism>
<gene>
    <name evidence="1" type="ORF">BDW02DRAFT_634940</name>
</gene>
<accession>A0A6A5JW70</accession>
<dbReference type="EMBL" id="ML975498">
    <property type="protein sequence ID" value="KAF1828778.1"/>
    <property type="molecule type" value="Genomic_DNA"/>
</dbReference>